<gene>
    <name evidence="2" type="ORF">PVAP13_3KG484993</name>
</gene>
<evidence type="ECO:0000256" key="1">
    <source>
        <dbReference type="SAM" id="MobiDB-lite"/>
    </source>
</evidence>
<dbReference type="EMBL" id="CM029041">
    <property type="protein sequence ID" value="KAG2626929.1"/>
    <property type="molecule type" value="Genomic_DNA"/>
</dbReference>
<evidence type="ECO:0000313" key="2">
    <source>
        <dbReference type="EMBL" id="KAG2626929.1"/>
    </source>
</evidence>
<keyword evidence="3" id="KW-1185">Reference proteome</keyword>
<sequence>MEYCYQYNSVSSSSSSSNLAKEKRPPPKRGHVKMQIVRTLSNLVAPGSGSDSKQDRSSFRREPSYN</sequence>
<evidence type="ECO:0000313" key="3">
    <source>
        <dbReference type="Proteomes" id="UP000823388"/>
    </source>
</evidence>
<organism evidence="2 3">
    <name type="scientific">Panicum virgatum</name>
    <name type="common">Blackwell switchgrass</name>
    <dbReference type="NCBI Taxonomy" id="38727"/>
    <lineage>
        <taxon>Eukaryota</taxon>
        <taxon>Viridiplantae</taxon>
        <taxon>Streptophyta</taxon>
        <taxon>Embryophyta</taxon>
        <taxon>Tracheophyta</taxon>
        <taxon>Spermatophyta</taxon>
        <taxon>Magnoliopsida</taxon>
        <taxon>Liliopsida</taxon>
        <taxon>Poales</taxon>
        <taxon>Poaceae</taxon>
        <taxon>PACMAD clade</taxon>
        <taxon>Panicoideae</taxon>
        <taxon>Panicodae</taxon>
        <taxon>Paniceae</taxon>
        <taxon>Panicinae</taxon>
        <taxon>Panicum</taxon>
        <taxon>Panicum sect. Hiantes</taxon>
    </lineage>
</organism>
<accession>A0A8T0V477</accession>
<comment type="caution">
    <text evidence="2">The sequence shown here is derived from an EMBL/GenBank/DDBJ whole genome shotgun (WGS) entry which is preliminary data.</text>
</comment>
<name>A0A8T0V477_PANVG</name>
<protein>
    <submittedName>
        <fullName evidence="2">Uncharacterized protein</fullName>
    </submittedName>
</protein>
<feature type="compositionally biased region" description="Basic and acidic residues" evidence="1">
    <location>
        <begin position="52"/>
        <end position="66"/>
    </location>
</feature>
<reference evidence="2" key="1">
    <citation type="submission" date="2020-05" db="EMBL/GenBank/DDBJ databases">
        <title>WGS assembly of Panicum virgatum.</title>
        <authorList>
            <person name="Lovell J.T."/>
            <person name="Jenkins J."/>
            <person name="Shu S."/>
            <person name="Juenger T.E."/>
            <person name="Schmutz J."/>
        </authorList>
    </citation>
    <scope>NUCLEOTIDE SEQUENCE</scope>
    <source>
        <strain evidence="2">AP13</strain>
    </source>
</reference>
<feature type="region of interest" description="Disordered" evidence="1">
    <location>
        <begin position="1"/>
        <end position="66"/>
    </location>
</feature>
<dbReference type="AlphaFoldDB" id="A0A8T0V477"/>
<dbReference type="Proteomes" id="UP000823388">
    <property type="component" value="Chromosome 3K"/>
</dbReference>
<proteinExistence type="predicted"/>